<name>A0ACC2RN45_9FUNG</name>
<sequence>MNYIIFITVSAAYLGIGGNQPTYAQFGSEPQGTKGILYNEPTQLNGFEPMDTSGVISPNLANCVISSGTLLHLASSLQQYKALAKVSCWATDLYLIFYASNSFQPLACPPMSPRVSLQRLGIASGQVQGIKSRALSLGGRRCNPATPGNGPGQPMSNRSNQQSWRLNPSIQSLLAQIWLTLMPDQILLPL</sequence>
<evidence type="ECO:0000313" key="1">
    <source>
        <dbReference type="EMBL" id="KAJ9051400.1"/>
    </source>
</evidence>
<organism evidence="1 2">
    <name type="scientific">Entomophthora muscae</name>
    <dbReference type="NCBI Taxonomy" id="34485"/>
    <lineage>
        <taxon>Eukaryota</taxon>
        <taxon>Fungi</taxon>
        <taxon>Fungi incertae sedis</taxon>
        <taxon>Zoopagomycota</taxon>
        <taxon>Entomophthoromycotina</taxon>
        <taxon>Entomophthoromycetes</taxon>
        <taxon>Entomophthorales</taxon>
        <taxon>Entomophthoraceae</taxon>
        <taxon>Entomophthora</taxon>
    </lineage>
</organism>
<proteinExistence type="predicted"/>
<keyword evidence="2" id="KW-1185">Reference proteome</keyword>
<evidence type="ECO:0000313" key="2">
    <source>
        <dbReference type="Proteomes" id="UP001165960"/>
    </source>
</evidence>
<reference evidence="1" key="1">
    <citation type="submission" date="2022-04" db="EMBL/GenBank/DDBJ databases">
        <title>Genome of the entomopathogenic fungus Entomophthora muscae.</title>
        <authorList>
            <person name="Elya C."/>
            <person name="Lovett B.R."/>
            <person name="Lee E."/>
            <person name="Macias A.M."/>
            <person name="Hajek A.E."/>
            <person name="De Bivort B.L."/>
            <person name="Kasson M.T."/>
            <person name="De Fine Licht H.H."/>
            <person name="Stajich J.E."/>
        </authorList>
    </citation>
    <scope>NUCLEOTIDE SEQUENCE</scope>
    <source>
        <strain evidence="1">Berkeley</strain>
    </source>
</reference>
<comment type="caution">
    <text evidence="1">The sequence shown here is derived from an EMBL/GenBank/DDBJ whole genome shotgun (WGS) entry which is preliminary data.</text>
</comment>
<protein>
    <submittedName>
        <fullName evidence="1">Uncharacterized protein</fullName>
    </submittedName>
</protein>
<dbReference type="EMBL" id="QTSX02007112">
    <property type="protein sequence ID" value="KAJ9051400.1"/>
    <property type="molecule type" value="Genomic_DNA"/>
</dbReference>
<dbReference type="Proteomes" id="UP001165960">
    <property type="component" value="Unassembled WGS sequence"/>
</dbReference>
<gene>
    <name evidence="1" type="ORF">DSO57_1004811</name>
</gene>
<accession>A0ACC2RN45</accession>